<name>A0A9W6WFF9_CANBO</name>
<feature type="transmembrane region" description="Helical" evidence="7">
    <location>
        <begin position="667"/>
        <end position="683"/>
    </location>
</feature>
<feature type="domain" description="Amino acid transporter transmembrane" evidence="8">
    <location>
        <begin position="339"/>
        <end position="721"/>
    </location>
</feature>
<feature type="transmembrane region" description="Helical" evidence="7">
    <location>
        <begin position="449"/>
        <end position="472"/>
    </location>
</feature>
<feature type="region of interest" description="Disordered" evidence="6">
    <location>
        <begin position="1"/>
        <end position="43"/>
    </location>
</feature>
<accession>A0A9W6WFF9</accession>
<organism evidence="9 10">
    <name type="scientific">Candida boidinii</name>
    <name type="common">Yeast</name>
    <dbReference type="NCBI Taxonomy" id="5477"/>
    <lineage>
        <taxon>Eukaryota</taxon>
        <taxon>Fungi</taxon>
        <taxon>Dikarya</taxon>
        <taxon>Ascomycota</taxon>
        <taxon>Saccharomycotina</taxon>
        <taxon>Pichiomycetes</taxon>
        <taxon>Pichiales</taxon>
        <taxon>Pichiaceae</taxon>
        <taxon>Ogataea</taxon>
        <taxon>Ogataea/Candida clade</taxon>
    </lineage>
</organism>
<evidence type="ECO:0000256" key="5">
    <source>
        <dbReference type="ARBA" id="ARBA00023136"/>
    </source>
</evidence>
<feature type="region of interest" description="Disordered" evidence="6">
    <location>
        <begin position="210"/>
        <end position="242"/>
    </location>
</feature>
<feature type="transmembrane region" description="Helical" evidence="7">
    <location>
        <begin position="520"/>
        <end position="541"/>
    </location>
</feature>
<keyword evidence="4 7" id="KW-1133">Transmembrane helix</keyword>
<dbReference type="AlphaFoldDB" id="A0A9W6WFF9"/>
<feature type="transmembrane region" description="Helical" evidence="7">
    <location>
        <begin position="479"/>
        <end position="500"/>
    </location>
</feature>
<dbReference type="EMBL" id="BSXN01000117">
    <property type="protein sequence ID" value="GME67191.1"/>
    <property type="molecule type" value="Genomic_DNA"/>
</dbReference>
<feature type="transmembrane region" description="Helical" evidence="7">
    <location>
        <begin position="600"/>
        <end position="622"/>
    </location>
</feature>
<comment type="caution">
    <text evidence="9">The sequence shown here is derived from an EMBL/GenBank/DDBJ whole genome shotgun (WGS) entry which is preliminary data.</text>
</comment>
<proteinExistence type="inferred from homology"/>
<feature type="compositionally biased region" description="Polar residues" evidence="6">
    <location>
        <begin position="74"/>
        <end position="98"/>
    </location>
</feature>
<feature type="compositionally biased region" description="Low complexity" evidence="6">
    <location>
        <begin position="159"/>
        <end position="168"/>
    </location>
</feature>
<evidence type="ECO:0000256" key="7">
    <source>
        <dbReference type="SAM" id="Phobius"/>
    </source>
</evidence>
<evidence type="ECO:0000256" key="3">
    <source>
        <dbReference type="ARBA" id="ARBA00022692"/>
    </source>
</evidence>
<feature type="transmembrane region" description="Helical" evidence="7">
    <location>
        <begin position="553"/>
        <end position="576"/>
    </location>
</feature>
<comment type="subcellular location">
    <subcellularLocation>
        <location evidence="1">Membrane</location>
        <topology evidence="1">Multi-pass membrane protein</topology>
    </subcellularLocation>
</comment>
<reference evidence="9" key="1">
    <citation type="submission" date="2023-04" db="EMBL/GenBank/DDBJ databases">
        <title>Candida boidinii NBRC 10035.</title>
        <authorList>
            <person name="Ichikawa N."/>
            <person name="Sato H."/>
            <person name="Tonouchi N."/>
        </authorList>
    </citation>
    <scope>NUCLEOTIDE SEQUENCE</scope>
    <source>
        <strain evidence="9">NBRC 10035</strain>
    </source>
</reference>
<evidence type="ECO:0000259" key="8">
    <source>
        <dbReference type="Pfam" id="PF01490"/>
    </source>
</evidence>
<feature type="compositionally biased region" description="Polar residues" evidence="6">
    <location>
        <begin position="1"/>
        <end position="19"/>
    </location>
</feature>
<feature type="transmembrane region" description="Helical" evidence="7">
    <location>
        <begin position="643"/>
        <end position="661"/>
    </location>
</feature>
<dbReference type="GO" id="GO:0005774">
    <property type="term" value="C:vacuolar membrane"/>
    <property type="evidence" value="ECO:0007669"/>
    <property type="project" value="TreeGrafter"/>
</dbReference>
<sequence length="722" mass="79792">MSSSNTPRIRSPSTESVPSNNNNNKNVTVDGIPIKRSNSGDVLSHQDRRLSMAKLATTPLVISNSPGVFGGASGSFSQQQNHSPFDSNFGSSYNSPRNRNFIPQRLNSPAPSNALDSSGESEEDLTTANFNSSSSAMQRSGSNSTPLLANYGSINNNTSNKDSSGNLLSSSANSSILEDQNILKNLNKHLPTNDTDNALKLQGGDITRDLYKLPQKKRNSNTIRRSRSFSESERRGSTASSIRIPGGFRRDFLLNQKNMKYGHKIENATFLTRNFLEFLSIYGHFAGEDLEDEDFVSCSYADMKQQQLQQSDEEEALLPSSSLNHHLNKSSAQREHRGTASTMKSFFLLLKGFIGTGVLFLPRAFLNGGLTLSILFLIFFALLSFWCYLILVYSKVATGVSSFGDIGNLLYGKSMKILILASIVLSQIGFVAAYTVFTAENLRAFMINVFGLNYSISTYVIFECLILMPLALFRNITKLSLAALLANIFILCGLVTIVVYASIDLIDNGPGVISNFNEDWTLFIGVAIFAFEGIGLILPVHESMKYPEQYPKVLFAVIAVCSILFIGIGSLGYITYGEDVKTVVILNLPQDSLAVNSIQFFYALAIMLSAPIQILPAIRIMESRIFKRRQSGKIDNTIKWLKNSFRIIIVILTCILAYFGSNQLDKFVSFVGSFACIPLVYMYPPMLHYKSCAKSKFMKSFDIFLVVFGGIAMVYTTVQLFI</sequence>
<feature type="transmembrane region" description="Helical" evidence="7">
    <location>
        <begin position="346"/>
        <end position="366"/>
    </location>
</feature>
<feature type="transmembrane region" description="Helical" evidence="7">
    <location>
        <begin position="703"/>
        <end position="721"/>
    </location>
</feature>
<evidence type="ECO:0000256" key="2">
    <source>
        <dbReference type="ARBA" id="ARBA00008066"/>
    </source>
</evidence>
<dbReference type="PANTHER" id="PTHR22950">
    <property type="entry name" value="AMINO ACID TRANSPORTER"/>
    <property type="match status" value="1"/>
</dbReference>
<evidence type="ECO:0000313" key="9">
    <source>
        <dbReference type="EMBL" id="GME67191.1"/>
    </source>
</evidence>
<protein>
    <submittedName>
        <fullName evidence="9">Unnamed protein product</fullName>
    </submittedName>
</protein>
<dbReference type="Pfam" id="PF01490">
    <property type="entry name" value="Aa_trans"/>
    <property type="match status" value="1"/>
</dbReference>
<feature type="transmembrane region" description="Helical" evidence="7">
    <location>
        <begin position="417"/>
        <end position="437"/>
    </location>
</feature>
<dbReference type="PANTHER" id="PTHR22950:SF666">
    <property type="entry name" value="VACUOLAR AMINO ACID TRANSPORTER 4"/>
    <property type="match status" value="1"/>
</dbReference>
<evidence type="ECO:0000256" key="1">
    <source>
        <dbReference type="ARBA" id="ARBA00004141"/>
    </source>
</evidence>
<gene>
    <name evidence="9" type="ORF">Cboi02_000062000</name>
</gene>
<comment type="similarity">
    <text evidence="2">Belongs to the amino acid/polyamine transporter 2 family.</text>
</comment>
<feature type="region of interest" description="Disordered" evidence="6">
    <location>
        <begin position="72"/>
        <end position="168"/>
    </location>
</feature>
<feature type="compositionally biased region" description="Polar residues" evidence="6">
    <location>
        <begin position="126"/>
        <end position="158"/>
    </location>
</feature>
<dbReference type="Proteomes" id="UP001165120">
    <property type="component" value="Unassembled WGS sequence"/>
</dbReference>
<dbReference type="GO" id="GO:0005302">
    <property type="term" value="F:L-tyrosine transmembrane transporter activity"/>
    <property type="evidence" value="ECO:0007669"/>
    <property type="project" value="TreeGrafter"/>
</dbReference>
<evidence type="ECO:0000313" key="10">
    <source>
        <dbReference type="Proteomes" id="UP001165120"/>
    </source>
</evidence>
<keyword evidence="5 7" id="KW-0472">Membrane</keyword>
<dbReference type="InterPro" id="IPR013057">
    <property type="entry name" value="AA_transpt_TM"/>
</dbReference>
<feature type="compositionally biased region" description="Polar residues" evidence="6">
    <location>
        <begin position="105"/>
        <end position="118"/>
    </location>
</feature>
<evidence type="ECO:0000256" key="4">
    <source>
        <dbReference type="ARBA" id="ARBA00022989"/>
    </source>
</evidence>
<feature type="compositionally biased region" description="Basic residues" evidence="6">
    <location>
        <begin position="214"/>
        <end position="227"/>
    </location>
</feature>
<evidence type="ECO:0000256" key="6">
    <source>
        <dbReference type="SAM" id="MobiDB-lite"/>
    </source>
</evidence>
<keyword evidence="3 7" id="KW-0812">Transmembrane</keyword>
<feature type="transmembrane region" description="Helical" evidence="7">
    <location>
        <begin position="372"/>
        <end position="396"/>
    </location>
</feature>
<keyword evidence="10" id="KW-1185">Reference proteome</keyword>